<organism evidence="7 8">
    <name type="scientific">Mameliella alba</name>
    <dbReference type="NCBI Taxonomy" id="561184"/>
    <lineage>
        <taxon>Bacteria</taxon>
        <taxon>Pseudomonadati</taxon>
        <taxon>Pseudomonadota</taxon>
        <taxon>Alphaproteobacteria</taxon>
        <taxon>Rhodobacterales</taxon>
        <taxon>Roseobacteraceae</taxon>
        <taxon>Mameliella</taxon>
    </lineage>
</organism>
<keyword evidence="4 7" id="KW-0378">Hydrolase</keyword>
<dbReference type="GO" id="GO:0016814">
    <property type="term" value="F:hydrolase activity, acting on carbon-nitrogen (but not peptide) bonds, in cyclic amidines"/>
    <property type="evidence" value="ECO:0007669"/>
    <property type="project" value="UniProtKB-ARBA"/>
</dbReference>
<evidence type="ECO:0000313" key="8">
    <source>
        <dbReference type="Proteomes" id="UP000030960"/>
    </source>
</evidence>
<gene>
    <name evidence="7" type="ORF">OA50_00009</name>
</gene>
<dbReference type="CDD" id="cd01320">
    <property type="entry name" value="ADA"/>
    <property type="match status" value="1"/>
</dbReference>
<dbReference type="Proteomes" id="UP000030960">
    <property type="component" value="Unassembled WGS sequence"/>
</dbReference>
<reference evidence="7 8" key="1">
    <citation type="submission" date="2014-10" db="EMBL/GenBank/DDBJ databases">
        <title>Genome sequence of Ponticoccus sp. strain UMTAT08 isolated from clonal culture of toxic dinoflagellate Alexandrium tamiyavanichii.</title>
        <authorList>
            <person name="Gan H.Y."/>
            <person name="Muhd D.-D."/>
            <person name="Mohd Noor M.E."/>
            <person name="Yeong Y.S."/>
            <person name="Usup G."/>
        </authorList>
    </citation>
    <scope>NUCLEOTIDE SEQUENCE [LARGE SCALE GENOMIC DNA]</scope>
    <source>
        <strain evidence="7 8">UMTAT08</strain>
    </source>
</reference>
<evidence type="ECO:0000313" key="7">
    <source>
        <dbReference type="EMBL" id="KHQ54975.1"/>
    </source>
</evidence>
<dbReference type="NCBIfam" id="NF006848">
    <property type="entry name" value="PRK09358.1-3"/>
    <property type="match status" value="1"/>
</dbReference>
<dbReference type="GO" id="GO:0019239">
    <property type="term" value="F:deaminase activity"/>
    <property type="evidence" value="ECO:0007669"/>
    <property type="project" value="InterPro"/>
</dbReference>
<evidence type="ECO:0000256" key="1">
    <source>
        <dbReference type="ARBA" id="ARBA00001947"/>
    </source>
</evidence>
<dbReference type="STRING" id="561184.SAMN05216376_1039"/>
<comment type="similarity">
    <text evidence="2">Belongs to the metallo-dependent hydrolases superfamily. Adenosine and AMP deaminases family.</text>
</comment>
<dbReference type="InterPro" id="IPR032466">
    <property type="entry name" value="Metal_Hydrolase"/>
</dbReference>
<dbReference type="RefSeq" id="WP_082024503.1">
    <property type="nucleotide sequence ID" value="NZ_JAHVJH010000003.1"/>
</dbReference>
<dbReference type="NCBIfam" id="TIGR01430">
    <property type="entry name" value="aden_deam"/>
    <property type="match status" value="1"/>
</dbReference>
<sequence length="344" mass="38271">MKDEDERRPITDEEQLDRIARLPKVELHLHFEGGAPPAFIRGLAKQKKVDIARIFNEDGSYAYRDFWHFLEVYEAATSVLKTPEDFARLCTAVLEESAKNGVVYSETFLSPDFCGGGDLGAWREYLQAIREAAEAAERDMGVTLRGVVTCIRHFGPEKAKRAALCAAETAGDWLVGFGMAGDEKQGKQRDFAYSFDMAREAGLRLTSHAGEWNGPQEVREAVEDLRVERIGHGVRAAPDLAVVDMLAERGITLEVCPGSNVFLGVYPALRAHPIDMLRKRGVKVTVSTDDPPFFHTSMRQEYLGLARAFGWDEEIFAEINRTALDAAFCDAATKEAVLKKLEQA</sequence>
<evidence type="ECO:0000256" key="2">
    <source>
        <dbReference type="ARBA" id="ARBA00006676"/>
    </source>
</evidence>
<dbReference type="PANTHER" id="PTHR43114">
    <property type="entry name" value="ADENINE DEAMINASE"/>
    <property type="match status" value="1"/>
</dbReference>
<dbReference type="Gene3D" id="3.20.20.140">
    <property type="entry name" value="Metal-dependent hydrolases"/>
    <property type="match status" value="1"/>
</dbReference>
<dbReference type="GO" id="GO:0046872">
    <property type="term" value="F:metal ion binding"/>
    <property type="evidence" value="ECO:0007669"/>
    <property type="project" value="UniProtKB-KW"/>
</dbReference>
<dbReference type="EC" id="3.5.4.4" evidence="7"/>
<keyword evidence="3" id="KW-0479">Metal-binding</keyword>
<dbReference type="SUPFAM" id="SSF51556">
    <property type="entry name" value="Metallo-dependent hydrolases"/>
    <property type="match status" value="1"/>
</dbReference>
<evidence type="ECO:0000256" key="3">
    <source>
        <dbReference type="ARBA" id="ARBA00022723"/>
    </source>
</evidence>
<dbReference type="Pfam" id="PF00962">
    <property type="entry name" value="A_deaminase"/>
    <property type="match status" value="1"/>
</dbReference>
<dbReference type="PANTHER" id="PTHR43114:SF6">
    <property type="entry name" value="ADENINE DEAMINASE"/>
    <property type="match status" value="1"/>
</dbReference>
<keyword evidence="8" id="KW-1185">Reference proteome</keyword>
<dbReference type="AlphaFoldDB" id="A0A0B3RVQ1"/>
<proteinExistence type="inferred from homology"/>
<dbReference type="InterPro" id="IPR006330">
    <property type="entry name" value="Ado/ade_deaminase"/>
</dbReference>
<keyword evidence="5" id="KW-0862">Zinc</keyword>
<accession>A0A0B3RVQ1</accession>
<evidence type="ECO:0000256" key="5">
    <source>
        <dbReference type="ARBA" id="ARBA00022833"/>
    </source>
</evidence>
<evidence type="ECO:0000259" key="6">
    <source>
        <dbReference type="Pfam" id="PF00962"/>
    </source>
</evidence>
<name>A0A0B3RVQ1_9RHOB</name>
<comment type="cofactor">
    <cofactor evidence="1">
        <name>Zn(2+)</name>
        <dbReference type="ChEBI" id="CHEBI:29105"/>
    </cofactor>
</comment>
<dbReference type="PATRIC" id="fig|1515334.3.peg.8"/>
<dbReference type="EMBL" id="JSUQ01000001">
    <property type="protein sequence ID" value="KHQ54975.1"/>
    <property type="molecule type" value="Genomic_DNA"/>
</dbReference>
<protein>
    <submittedName>
        <fullName evidence="7">Adenosine deaminase</fullName>
        <ecNumber evidence="7">3.5.4.4</ecNumber>
    </submittedName>
</protein>
<dbReference type="InterPro" id="IPR001365">
    <property type="entry name" value="A_deaminase_dom"/>
</dbReference>
<evidence type="ECO:0000256" key="4">
    <source>
        <dbReference type="ARBA" id="ARBA00022801"/>
    </source>
</evidence>
<feature type="domain" description="Adenosine deaminase" evidence="6">
    <location>
        <begin position="23"/>
        <end position="343"/>
    </location>
</feature>
<comment type="caution">
    <text evidence="7">The sequence shown here is derived from an EMBL/GenBank/DDBJ whole genome shotgun (WGS) entry which is preliminary data.</text>
</comment>